<dbReference type="GO" id="GO:0003677">
    <property type="term" value="F:DNA binding"/>
    <property type="evidence" value="ECO:0007669"/>
    <property type="project" value="InterPro"/>
</dbReference>
<comment type="caution">
    <text evidence="7">The sequence shown here is derived from an EMBL/GenBank/DDBJ whole genome shotgun (WGS) entry which is preliminary data.</text>
</comment>
<feature type="domain" description="RNA polymerase sigma factor 70 region 4 type 2" evidence="6">
    <location>
        <begin position="112"/>
        <end position="164"/>
    </location>
</feature>
<dbReference type="InterPro" id="IPR013324">
    <property type="entry name" value="RNA_pol_sigma_r3/r4-like"/>
</dbReference>
<evidence type="ECO:0000256" key="2">
    <source>
        <dbReference type="ARBA" id="ARBA00023015"/>
    </source>
</evidence>
<keyword evidence="8" id="KW-1185">Reference proteome</keyword>
<dbReference type="InterPro" id="IPR014284">
    <property type="entry name" value="RNA_pol_sigma-70_dom"/>
</dbReference>
<dbReference type="PANTHER" id="PTHR43133">
    <property type="entry name" value="RNA POLYMERASE ECF-TYPE SIGMA FACTO"/>
    <property type="match status" value="1"/>
</dbReference>
<evidence type="ECO:0000313" key="7">
    <source>
        <dbReference type="EMBL" id="KZS40700.1"/>
    </source>
</evidence>
<dbReference type="InterPro" id="IPR013325">
    <property type="entry name" value="RNA_pol_sigma_r2"/>
</dbReference>
<dbReference type="RefSeq" id="WP_066314421.1">
    <property type="nucleotide sequence ID" value="NZ_CANLSS010000008.1"/>
</dbReference>
<dbReference type="Pfam" id="PF08281">
    <property type="entry name" value="Sigma70_r4_2"/>
    <property type="match status" value="1"/>
</dbReference>
<proteinExistence type="inferred from homology"/>
<dbReference type="InterPro" id="IPR013249">
    <property type="entry name" value="RNA_pol_sigma70_r4_t2"/>
</dbReference>
<gene>
    <name evidence="7" type="ORF">AWE51_07045</name>
</gene>
<reference evidence="7 8" key="1">
    <citation type="submission" date="2016-01" db="EMBL/GenBank/DDBJ databases">
        <title>The draft genome sequence of Aquimarina sp. RZW4-3-2.</title>
        <authorList>
            <person name="Wang Y."/>
        </authorList>
    </citation>
    <scope>NUCLEOTIDE SEQUENCE [LARGE SCALE GENOMIC DNA]</scope>
    <source>
        <strain evidence="7 8">RZW4-3-2</strain>
    </source>
</reference>
<dbReference type="CDD" id="cd06171">
    <property type="entry name" value="Sigma70_r4"/>
    <property type="match status" value="1"/>
</dbReference>
<dbReference type="InterPro" id="IPR039425">
    <property type="entry name" value="RNA_pol_sigma-70-like"/>
</dbReference>
<dbReference type="AlphaFoldDB" id="A0A163APD8"/>
<evidence type="ECO:0000259" key="5">
    <source>
        <dbReference type="Pfam" id="PF04542"/>
    </source>
</evidence>
<dbReference type="GO" id="GO:0006352">
    <property type="term" value="P:DNA-templated transcription initiation"/>
    <property type="evidence" value="ECO:0007669"/>
    <property type="project" value="InterPro"/>
</dbReference>
<evidence type="ECO:0000256" key="1">
    <source>
        <dbReference type="ARBA" id="ARBA00010641"/>
    </source>
</evidence>
<dbReference type="Gene3D" id="1.10.10.10">
    <property type="entry name" value="Winged helix-like DNA-binding domain superfamily/Winged helix DNA-binding domain"/>
    <property type="match status" value="1"/>
</dbReference>
<keyword evidence="4" id="KW-0804">Transcription</keyword>
<dbReference type="Pfam" id="PF04542">
    <property type="entry name" value="Sigma70_r2"/>
    <property type="match status" value="1"/>
</dbReference>
<dbReference type="InterPro" id="IPR036388">
    <property type="entry name" value="WH-like_DNA-bd_sf"/>
</dbReference>
<protein>
    <submittedName>
        <fullName evidence="7">RNA polymerase subunit sigma-70</fullName>
    </submittedName>
</protein>
<keyword evidence="3" id="KW-0731">Sigma factor</keyword>
<evidence type="ECO:0000256" key="3">
    <source>
        <dbReference type="ARBA" id="ARBA00023082"/>
    </source>
</evidence>
<dbReference type="NCBIfam" id="TIGR02937">
    <property type="entry name" value="sigma70-ECF"/>
    <property type="match status" value="1"/>
</dbReference>
<dbReference type="SUPFAM" id="SSF88946">
    <property type="entry name" value="Sigma2 domain of RNA polymerase sigma factors"/>
    <property type="match status" value="1"/>
</dbReference>
<sequence>MPKDLFEDVCDEKLFSELFKKHATELHDFIYYKYGQHIDPKDKVQEAFIKLWDNCKKTSLQKARSFLFTVANNLTLNQLKHNKVKIKFQQSEYNDRTNINPEFVLEEKEYLQKYQNALANLTEPQRVAFLLNRIEGKKHKEIAELLGISRKAVEKRIYGALEKLRKEIDGI</sequence>
<evidence type="ECO:0000259" key="6">
    <source>
        <dbReference type="Pfam" id="PF08281"/>
    </source>
</evidence>
<evidence type="ECO:0000313" key="8">
    <source>
        <dbReference type="Proteomes" id="UP000076715"/>
    </source>
</evidence>
<keyword evidence="2" id="KW-0805">Transcription regulation</keyword>
<name>A0A163APD8_9FLAO</name>
<dbReference type="OrthoDB" id="659855at2"/>
<dbReference type="InterPro" id="IPR007627">
    <property type="entry name" value="RNA_pol_sigma70_r2"/>
</dbReference>
<evidence type="ECO:0000256" key="4">
    <source>
        <dbReference type="ARBA" id="ARBA00023163"/>
    </source>
</evidence>
<dbReference type="Gene3D" id="1.10.1740.10">
    <property type="match status" value="1"/>
</dbReference>
<dbReference type="EMBL" id="LQRT01000013">
    <property type="protein sequence ID" value="KZS40700.1"/>
    <property type="molecule type" value="Genomic_DNA"/>
</dbReference>
<accession>A0A163APD8</accession>
<dbReference type="SUPFAM" id="SSF88659">
    <property type="entry name" value="Sigma3 and sigma4 domains of RNA polymerase sigma factors"/>
    <property type="match status" value="1"/>
</dbReference>
<dbReference type="PANTHER" id="PTHR43133:SF46">
    <property type="entry name" value="RNA POLYMERASE SIGMA-70 FACTOR ECF SUBFAMILY"/>
    <property type="match status" value="1"/>
</dbReference>
<organism evidence="7 8">
    <name type="scientific">Aquimarina aggregata</name>
    <dbReference type="NCBI Taxonomy" id="1642818"/>
    <lineage>
        <taxon>Bacteria</taxon>
        <taxon>Pseudomonadati</taxon>
        <taxon>Bacteroidota</taxon>
        <taxon>Flavobacteriia</taxon>
        <taxon>Flavobacteriales</taxon>
        <taxon>Flavobacteriaceae</taxon>
        <taxon>Aquimarina</taxon>
    </lineage>
</organism>
<dbReference type="STRING" id="1642818.AWE51_07045"/>
<comment type="similarity">
    <text evidence="1">Belongs to the sigma-70 factor family. ECF subfamily.</text>
</comment>
<dbReference type="GO" id="GO:0016987">
    <property type="term" value="F:sigma factor activity"/>
    <property type="evidence" value="ECO:0007669"/>
    <property type="project" value="UniProtKB-KW"/>
</dbReference>
<feature type="domain" description="RNA polymerase sigma-70 region 2" evidence="5">
    <location>
        <begin position="18"/>
        <end position="82"/>
    </location>
</feature>
<dbReference type="Proteomes" id="UP000076715">
    <property type="component" value="Unassembled WGS sequence"/>
</dbReference>